<evidence type="ECO:0000313" key="2">
    <source>
        <dbReference type="Proteomes" id="UP000310108"/>
    </source>
</evidence>
<proteinExistence type="predicted"/>
<sequence>MVTRSIRLGFWSPRRTGRWDRIHFLCSSRPTPPWSISPYLLNMRFFSLALVSSLLAATAIAGPVELESRQQYSPCVRRCLDEHGIFDGIAVQGCRQECGEWP</sequence>
<dbReference type="EMBL" id="PJEX01000284">
    <property type="protein sequence ID" value="TKW51752.1"/>
    <property type="molecule type" value="Genomic_DNA"/>
</dbReference>
<evidence type="ECO:0000313" key="1">
    <source>
        <dbReference type="EMBL" id="TKW51752.1"/>
    </source>
</evidence>
<gene>
    <name evidence="1" type="ORF">CTA1_1060</name>
</gene>
<protein>
    <submittedName>
        <fullName evidence="1">Uncharacterized protein</fullName>
    </submittedName>
</protein>
<dbReference type="Proteomes" id="UP000310108">
    <property type="component" value="Unassembled WGS sequence"/>
</dbReference>
<organism evidence="1 2">
    <name type="scientific">Colletotrichum tanaceti</name>
    <dbReference type="NCBI Taxonomy" id="1306861"/>
    <lineage>
        <taxon>Eukaryota</taxon>
        <taxon>Fungi</taxon>
        <taxon>Dikarya</taxon>
        <taxon>Ascomycota</taxon>
        <taxon>Pezizomycotina</taxon>
        <taxon>Sordariomycetes</taxon>
        <taxon>Hypocreomycetidae</taxon>
        <taxon>Glomerellales</taxon>
        <taxon>Glomerellaceae</taxon>
        <taxon>Colletotrichum</taxon>
        <taxon>Colletotrichum destructivum species complex</taxon>
    </lineage>
</organism>
<keyword evidence="2" id="KW-1185">Reference proteome</keyword>
<accession>A0A4U6X8C2</accession>
<name>A0A4U6X8C2_9PEZI</name>
<reference evidence="1 2" key="1">
    <citation type="journal article" date="2019" name="PLoS ONE">
        <title>Comparative genome analysis indicates high evolutionary potential of pathogenicity genes in Colletotrichum tanaceti.</title>
        <authorList>
            <person name="Lelwala R.V."/>
            <person name="Korhonen P.K."/>
            <person name="Young N.D."/>
            <person name="Scott J.B."/>
            <person name="Ades P.A."/>
            <person name="Gasser R.B."/>
            <person name="Taylor P.W.J."/>
        </authorList>
    </citation>
    <scope>NUCLEOTIDE SEQUENCE [LARGE SCALE GENOMIC DNA]</scope>
    <source>
        <strain evidence="1">BRIP57314</strain>
    </source>
</reference>
<dbReference type="AlphaFoldDB" id="A0A4U6X8C2"/>
<dbReference type="OrthoDB" id="4791740at2759"/>
<comment type="caution">
    <text evidence="1">The sequence shown here is derived from an EMBL/GenBank/DDBJ whole genome shotgun (WGS) entry which is preliminary data.</text>
</comment>